<organism evidence="1 2">
    <name type="scientific">Larkinella rosea</name>
    <dbReference type="NCBI Taxonomy" id="2025312"/>
    <lineage>
        <taxon>Bacteria</taxon>
        <taxon>Pseudomonadati</taxon>
        <taxon>Bacteroidota</taxon>
        <taxon>Cytophagia</taxon>
        <taxon>Cytophagales</taxon>
        <taxon>Spirosomataceae</taxon>
        <taxon>Larkinella</taxon>
    </lineage>
</organism>
<evidence type="ECO:0000313" key="1">
    <source>
        <dbReference type="EMBL" id="RRB06848.1"/>
    </source>
</evidence>
<proteinExistence type="predicted"/>
<protein>
    <submittedName>
        <fullName evidence="1">DUF3871 family protein</fullName>
    </submittedName>
</protein>
<sequence>MCSLVKRDRWDHLWKLYNLFTGAVKSSYIDTFLDRNVNSLELTGGILKSLQGLHASQGWFLR</sequence>
<comment type="caution">
    <text evidence="1">The sequence shown here is derived from an EMBL/GenBank/DDBJ whole genome shotgun (WGS) entry which is preliminary data.</text>
</comment>
<gene>
    <name evidence="1" type="ORF">EHT25_03405</name>
</gene>
<dbReference type="AlphaFoldDB" id="A0A3P1C0S7"/>
<evidence type="ECO:0000313" key="2">
    <source>
        <dbReference type="Proteomes" id="UP000271925"/>
    </source>
</evidence>
<dbReference type="InterPro" id="IPR024353">
    <property type="entry name" value="DUF3871"/>
</dbReference>
<reference evidence="1 2" key="1">
    <citation type="submission" date="2018-11" db="EMBL/GenBank/DDBJ databases">
        <authorList>
            <person name="Zhou Z."/>
            <person name="Wang G."/>
        </authorList>
    </citation>
    <scope>NUCLEOTIDE SEQUENCE [LARGE SCALE GENOMIC DNA]</scope>
    <source>
        <strain evidence="1 2">KCTC52004</strain>
    </source>
</reference>
<dbReference type="OrthoDB" id="995338at2"/>
<name>A0A3P1C0S7_9BACT</name>
<dbReference type="Proteomes" id="UP000271925">
    <property type="component" value="Unassembled WGS sequence"/>
</dbReference>
<keyword evidence="2" id="KW-1185">Reference proteome</keyword>
<dbReference type="EMBL" id="RQJO01000007">
    <property type="protein sequence ID" value="RRB06848.1"/>
    <property type="molecule type" value="Genomic_DNA"/>
</dbReference>
<dbReference type="Pfam" id="PF12987">
    <property type="entry name" value="DUF3871"/>
    <property type="match status" value="1"/>
</dbReference>
<accession>A0A3P1C0S7</accession>